<protein>
    <submittedName>
        <fullName evidence="1">Transcriptional regulator</fullName>
    </submittedName>
</protein>
<dbReference type="Pfam" id="PF16867">
    <property type="entry name" value="DMSP_lyase"/>
    <property type="match status" value="1"/>
</dbReference>
<dbReference type="InterPro" id="IPR014710">
    <property type="entry name" value="RmlC-like_jellyroll"/>
</dbReference>
<keyword evidence="2" id="KW-1185">Reference proteome</keyword>
<dbReference type="InterPro" id="IPR011051">
    <property type="entry name" value="RmlC_Cupin_sf"/>
</dbReference>
<dbReference type="InterPro" id="IPR031723">
    <property type="entry name" value="DMSP_lyase"/>
</dbReference>
<dbReference type="SUPFAM" id="SSF51182">
    <property type="entry name" value="RmlC-like cupins"/>
    <property type="match status" value="1"/>
</dbReference>
<proteinExistence type="predicted"/>
<evidence type="ECO:0000313" key="2">
    <source>
        <dbReference type="Proteomes" id="UP000248795"/>
    </source>
</evidence>
<dbReference type="Gene3D" id="2.60.120.10">
    <property type="entry name" value="Jelly Rolls"/>
    <property type="match status" value="1"/>
</dbReference>
<name>A0A2W2BH77_9HYPH</name>
<organism evidence="1 2">
    <name type="scientific">Aestuariivirga litoralis</name>
    <dbReference type="NCBI Taxonomy" id="2650924"/>
    <lineage>
        <taxon>Bacteria</taxon>
        <taxon>Pseudomonadati</taxon>
        <taxon>Pseudomonadota</taxon>
        <taxon>Alphaproteobacteria</taxon>
        <taxon>Hyphomicrobiales</taxon>
        <taxon>Aestuariivirgaceae</taxon>
        <taxon>Aestuariivirga</taxon>
    </lineage>
</organism>
<dbReference type="EMBL" id="QKVK01000010">
    <property type="protein sequence ID" value="PZF75509.1"/>
    <property type="molecule type" value="Genomic_DNA"/>
</dbReference>
<evidence type="ECO:0000313" key="1">
    <source>
        <dbReference type="EMBL" id="PZF75509.1"/>
    </source>
</evidence>
<comment type="caution">
    <text evidence="1">The sequence shown here is derived from an EMBL/GenBank/DDBJ whole genome shotgun (WGS) entry which is preliminary data.</text>
</comment>
<dbReference type="Proteomes" id="UP000248795">
    <property type="component" value="Unassembled WGS sequence"/>
</dbReference>
<sequence>MAAGQRVFERLRAGEGPIGAVAAQRLPVCHHNIGAALAGLAAEASPLPEMASAFAAVEGRLQWTRRRNAEAVGEPFFSGHANAVLVGPGGLEQREDAWIGVTVMAPGIVYPDHDHPPEEVYIALSPGEWWNAEMDWTAPGPGGLIYNPPGILHAMRSHDEPFLALWFLPLG</sequence>
<dbReference type="GO" id="GO:0047869">
    <property type="term" value="F:dimethylpropiothetin dethiomethylase activity"/>
    <property type="evidence" value="ECO:0007669"/>
    <property type="project" value="InterPro"/>
</dbReference>
<dbReference type="AlphaFoldDB" id="A0A2W2BH77"/>
<accession>A0A2W2BH77</accession>
<gene>
    <name evidence="1" type="ORF">DK847_18275</name>
</gene>
<reference evidence="2" key="1">
    <citation type="submission" date="2018-06" db="EMBL/GenBank/DDBJ databases">
        <title>Aestuariibacter litoralis strain KCTC 52945T.</title>
        <authorList>
            <person name="Li X."/>
            <person name="Salam N."/>
            <person name="Li J.-L."/>
            <person name="Chen Y.-M."/>
            <person name="Yang Z.-W."/>
            <person name="Zhang L.-Y."/>
            <person name="Han M.-X."/>
            <person name="Xiao M."/>
            <person name="Li W.-J."/>
        </authorList>
    </citation>
    <scope>NUCLEOTIDE SEQUENCE [LARGE SCALE GENOMIC DNA]</scope>
    <source>
        <strain evidence="2">KCTC 52945</strain>
    </source>
</reference>